<dbReference type="OrthoDB" id="313612at2157"/>
<keyword evidence="2" id="KW-0472">Membrane</keyword>
<keyword evidence="2" id="KW-1133">Transmembrane helix</keyword>
<feature type="compositionally biased region" description="Low complexity" evidence="1">
    <location>
        <begin position="33"/>
        <end position="48"/>
    </location>
</feature>
<evidence type="ECO:0000313" key="3">
    <source>
        <dbReference type="EMBL" id="KPN29470.1"/>
    </source>
</evidence>
<protein>
    <submittedName>
        <fullName evidence="3">Uncharacterized protein</fullName>
    </submittedName>
</protein>
<dbReference type="STRING" id="699431.SY89_00183"/>
<keyword evidence="4" id="KW-1185">Reference proteome</keyword>
<name>A0A0P7GLG2_9EURY</name>
<gene>
    <name evidence="3" type="ORF">SY89_00183</name>
</gene>
<proteinExistence type="predicted"/>
<evidence type="ECO:0000313" key="4">
    <source>
        <dbReference type="Proteomes" id="UP000050535"/>
    </source>
</evidence>
<evidence type="ECO:0000256" key="1">
    <source>
        <dbReference type="SAM" id="MobiDB-lite"/>
    </source>
</evidence>
<evidence type="ECO:0000256" key="2">
    <source>
        <dbReference type="SAM" id="Phobius"/>
    </source>
</evidence>
<comment type="caution">
    <text evidence="3">The sequence shown here is derived from an EMBL/GenBank/DDBJ whole genome shotgun (WGS) entry which is preliminary data.</text>
</comment>
<feature type="transmembrane region" description="Helical" evidence="2">
    <location>
        <begin position="62"/>
        <end position="81"/>
    </location>
</feature>
<feature type="region of interest" description="Disordered" evidence="1">
    <location>
        <begin position="23"/>
        <end position="60"/>
    </location>
</feature>
<dbReference type="Proteomes" id="UP000050535">
    <property type="component" value="Unassembled WGS sequence"/>
</dbReference>
<keyword evidence="2" id="KW-0812">Transmembrane</keyword>
<dbReference type="RefSeq" id="WP_054582757.1">
    <property type="nucleotide sequence ID" value="NZ_LGUC01000001.1"/>
</dbReference>
<accession>A0A0P7GLG2</accession>
<dbReference type="EMBL" id="LGUC01000001">
    <property type="protein sequence ID" value="KPN29470.1"/>
    <property type="molecule type" value="Genomic_DNA"/>
</dbReference>
<organism evidence="3 4">
    <name type="scientific">Halolamina pelagica</name>
    <dbReference type="NCBI Taxonomy" id="699431"/>
    <lineage>
        <taxon>Archaea</taxon>
        <taxon>Methanobacteriati</taxon>
        <taxon>Methanobacteriota</taxon>
        <taxon>Stenosarchaea group</taxon>
        <taxon>Halobacteria</taxon>
        <taxon>Halobacteriales</taxon>
        <taxon>Haloferacaceae</taxon>
    </lineage>
</organism>
<dbReference type="AlphaFoldDB" id="A0A0P7GLG2"/>
<reference evidence="4" key="1">
    <citation type="submission" date="2013-11" db="EMBL/GenBank/DDBJ databases">
        <authorList>
            <person name="Hoang H.T."/>
            <person name="Killian M.L."/>
            <person name="Madson D.M."/>
            <person name="Arruda P.H.E."/>
            <person name="Sun D."/>
            <person name="Schwartz K.J."/>
            <person name="Yoon K."/>
        </authorList>
    </citation>
    <scope>NUCLEOTIDE SEQUENCE [LARGE SCALE GENOMIC DNA]</scope>
    <source>
        <strain evidence="4">CDK2</strain>
    </source>
</reference>
<feature type="transmembrane region" description="Helical" evidence="2">
    <location>
        <begin position="133"/>
        <end position="152"/>
    </location>
</feature>
<sequence length="165" mass="17037">MADKQFTFFELHFHDGFQVGPRSLPGVDELTDEATPTDTGAADTSTSETAEESLESSKGPGLSLLAPLAGLGALAAIAYAVRKLLGGVEPEGLDALDDIEEQVDEATQELEAEAGDSVPIEITSPEEESGGRLGLVVAAVVGLLLALALAAYKLLAGSEEIVVEE</sequence>